<dbReference type="InterPro" id="IPR008920">
    <property type="entry name" value="TF_FadR/GntR_C"/>
</dbReference>
<keyword evidence="2" id="KW-0238">DNA-binding</keyword>
<organism evidence="5 6">
    <name type="scientific">Ereboglobus luteus</name>
    <dbReference type="NCBI Taxonomy" id="1796921"/>
    <lineage>
        <taxon>Bacteria</taxon>
        <taxon>Pseudomonadati</taxon>
        <taxon>Verrucomicrobiota</taxon>
        <taxon>Opitutia</taxon>
        <taxon>Opitutales</taxon>
        <taxon>Opitutaceae</taxon>
        <taxon>Ereboglobus</taxon>
    </lineage>
</organism>
<keyword evidence="1" id="KW-0805">Transcription regulation</keyword>
<evidence type="ECO:0000259" key="4">
    <source>
        <dbReference type="PROSITE" id="PS01124"/>
    </source>
</evidence>
<dbReference type="Proteomes" id="UP000244896">
    <property type="component" value="Chromosome"/>
</dbReference>
<dbReference type="PANTHER" id="PTHR43280">
    <property type="entry name" value="ARAC-FAMILY TRANSCRIPTIONAL REGULATOR"/>
    <property type="match status" value="1"/>
</dbReference>
<dbReference type="Gene3D" id="1.20.120.530">
    <property type="entry name" value="GntR ligand-binding domain-like"/>
    <property type="match status" value="1"/>
</dbReference>
<gene>
    <name evidence="5" type="ORF">CKA38_10260</name>
</gene>
<evidence type="ECO:0000313" key="5">
    <source>
        <dbReference type="EMBL" id="AWI09574.1"/>
    </source>
</evidence>
<dbReference type="InterPro" id="IPR018060">
    <property type="entry name" value="HTH_AraC"/>
</dbReference>
<dbReference type="Gene3D" id="1.10.10.60">
    <property type="entry name" value="Homeodomain-like"/>
    <property type="match status" value="2"/>
</dbReference>
<dbReference type="KEGG" id="elut:CKA38_10260"/>
<dbReference type="SMART" id="SM00895">
    <property type="entry name" value="FCD"/>
    <property type="match status" value="1"/>
</dbReference>
<dbReference type="Pfam" id="PF12833">
    <property type="entry name" value="HTH_18"/>
    <property type="match status" value="1"/>
</dbReference>
<keyword evidence="3" id="KW-0804">Transcription</keyword>
<dbReference type="PROSITE" id="PS01124">
    <property type="entry name" value="HTH_ARAC_FAMILY_2"/>
    <property type="match status" value="1"/>
</dbReference>
<dbReference type="GO" id="GO:0003700">
    <property type="term" value="F:DNA-binding transcription factor activity"/>
    <property type="evidence" value="ECO:0007669"/>
    <property type="project" value="InterPro"/>
</dbReference>
<evidence type="ECO:0000256" key="1">
    <source>
        <dbReference type="ARBA" id="ARBA00023015"/>
    </source>
</evidence>
<name>A0A2U8E4U8_9BACT</name>
<dbReference type="Pfam" id="PF07729">
    <property type="entry name" value="FCD"/>
    <property type="match status" value="1"/>
</dbReference>
<reference evidence="5 6" key="1">
    <citation type="journal article" date="2018" name="Syst. Appl. Microbiol.">
        <title>Ereboglobus luteus gen. nov. sp. nov. from cockroach guts, and new insights into the oxygen relationship of the genera Opitutus and Didymococcus (Verrucomicrobia: Opitutaceae).</title>
        <authorList>
            <person name="Tegtmeier D."/>
            <person name="Belitz A."/>
            <person name="Radek R."/>
            <person name="Heimerl T."/>
            <person name="Brune A."/>
        </authorList>
    </citation>
    <scope>NUCLEOTIDE SEQUENCE [LARGE SCALE GENOMIC DNA]</scope>
    <source>
        <strain evidence="5 6">Ho45</strain>
    </source>
</reference>
<dbReference type="InterPro" id="IPR011711">
    <property type="entry name" value="GntR_C"/>
</dbReference>
<dbReference type="GO" id="GO:0043565">
    <property type="term" value="F:sequence-specific DNA binding"/>
    <property type="evidence" value="ECO:0007669"/>
    <property type="project" value="InterPro"/>
</dbReference>
<accession>A0A2U8E4U8</accession>
<dbReference type="SUPFAM" id="SSF48008">
    <property type="entry name" value="GntR ligand-binding domain-like"/>
    <property type="match status" value="1"/>
</dbReference>
<dbReference type="SUPFAM" id="SSF46689">
    <property type="entry name" value="Homeodomain-like"/>
    <property type="match status" value="2"/>
</dbReference>
<feature type="domain" description="HTH araC/xylS-type" evidence="4">
    <location>
        <begin position="168"/>
        <end position="267"/>
    </location>
</feature>
<proteinExistence type="predicted"/>
<evidence type="ECO:0000313" key="6">
    <source>
        <dbReference type="Proteomes" id="UP000244896"/>
    </source>
</evidence>
<protein>
    <recommendedName>
        <fullName evidence="4">HTH araC/xylS-type domain-containing protein</fullName>
    </recommendedName>
</protein>
<evidence type="ECO:0000256" key="3">
    <source>
        <dbReference type="ARBA" id="ARBA00023163"/>
    </source>
</evidence>
<dbReference type="EMBL" id="CP023004">
    <property type="protein sequence ID" value="AWI09574.1"/>
    <property type="molecule type" value="Genomic_DNA"/>
</dbReference>
<sequence>MFGFVRFEISLINKNADMLFRELSDFRATIEGFGARHAAKRVGENPALMGNLNEILKRLADAARRGNYPAFREADKRLHQAIMETSGIPGLADAWRIIWEKLAAFHQRQFYEGVPDLRTHIGEHTYLVEAIGMRDPAAAEDAARSHIEASWVRMAATRGTGAASNALHLASAYMSSHLQYQLRLDDVAARVAFTSPGNLSRLFRQQHGMGFQAYLQRLRMAKAAELLASTNLPVTTITRRVGYRSPSLFAQHFFRHYSQRPREWRKEKKTGLRAD</sequence>
<dbReference type="PANTHER" id="PTHR43280:SF2">
    <property type="entry name" value="HTH-TYPE TRANSCRIPTIONAL REGULATOR EXSA"/>
    <property type="match status" value="1"/>
</dbReference>
<dbReference type="AlphaFoldDB" id="A0A2U8E4U8"/>
<dbReference type="SMART" id="SM00342">
    <property type="entry name" value="HTH_ARAC"/>
    <property type="match status" value="1"/>
</dbReference>
<evidence type="ECO:0000256" key="2">
    <source>
        <dbReference type="ARBA" id="ARBA00023125"/>
    </source>
</evidence>
<keyword evidence="6" id="KW-1185">Reference proteome</keyword>
<dbReference type="InterPro" id="IPR009057">
    <property type="entry name" value="Homeodomain-like_sf"/>
</dbReference>